<dbReference type="InterPro" id="IPR013207">
    <property type="entry name" value="LGFP"/>
</dbReference>
<dbReference type="Pfam" id="PF08310">
    <property type="entry name" value="LGFP"/>
    <property type="match status" value="2"/>
</dbReference>
<evidence type="ECO:0000313" key="3">
    <source>
        <dbReference type="Proteomes" id="UP001205740"/>
    </source>
</evidence>
<protein>
    <submittedName>
        <fullName evidence="2">LGFP repeat-containing protein</fullName>
    </submittedName>
</protein>
<name>A0ABT1H261_9NOCA</name>
<accession>A0ABT1H261</accession>
<dbReference type="Proteomes" id="UP001205740">
    <property type="component" value="Unassembled WGS sequence"/>
</dbReference>
<sequence>MALPTLRARVLGVVLAGAAAATVCTAAPASADTVYGEFTVGGKIEEAFDATGGVDTWGNPITGERVAYRNGRFQVFEKNVSFYWNAGVDSGNAHFVGGAIRTKWGQLGYERKALGYPVTDEQDVPGRGKRQDFQGGNIYWSSSAGAHQVWGKILGRWAAMGGSRGYYGMPQTDEYRVGNRFAQDFAGGTIFWP</sequence>
<proteinExistence type="predicted"/>
<dbReference type="EMBL" id="JAMTCG010000003">
    <property type="protein sequence ID" value="MCP2160857.1"/>
    <property type="molecule type" value="Genomic_DNA"/>
</dbReference>
<keyword evidence="3" id="KW-1185">Reference proteome</keyword>
<gene>
    <name evidence="2" type="ORF">LX12_002044</name>
</gene>
<evidence type="ECO:0000313" key="2">
    <source>
        <dbReference type="EMBL" id="MCP2160857.1"/>
    </source>
</evidence>
<dbReference type="RefSeq" id="WP_253654416.1">
    <property type="nucleotide sequence ID" value="NZ_BAAAOE010000003.1"/>
</dbReference>
<reference evidence="2 3" key="1">
    <citation type="submission" date="2022-06" db="EMBL/GenBank/DDBJ databases">
        <title>Genomic Encyclopedia of Archaeal and Bacterial Type Strains, Phase II (KMG-II): from individual species to whole genera.</title>
        <authorList>
            <person name="Goeker M."/>
        </authorList>
    </citation>
    <scope>NUCLEOTIDE SEQUENCE [LARGE SCALE GENOMIC DNA]</scope>
    <source>
        <strain evidence="2 3">DSM 45037</strain>
    </source>
</reference>
<keyword evidence="1" id="KW-0732">Signal</keyword>
<evidence type="ECO:0000256" key="1">
    <source>
        <dbReference type="SAM" id="SignalP"/>
    </source>
</evidence>
<feature type="chain" id="PRO_5045287554" evidence="1">
    <location>
        <begin position="27"/>
        <end position="193"/>
    </location>
</feature>
<organism evidence="2 3">
    <name type="scientific">Williamsia serinedens</name>
    <dbReference type="NCBI Taxonomy" id="391736"/>
    <lineage>
        <taxon>Bacteria</taxon>
        <taxon>Bacillati</taxon>
        <taxon>Actinomycetota</taxon>
        <taxon>Actinomycetes</taxon>
        <taxon>Mycobacteriales</taxon>
        <taxon>Nocardiaceae</taxon>
        <taxon>Williamsia</taxon>
    </lineage>
</organism>
<comment type="caution">
    <text evidence="2">The sequence shown here is derived from an EMBL/GenBank/DDBJ whole genome shotgun (WGS) entry which is preliminary data.</text>
</comment>
<feature type="signal peptide" evidence="1">
    <location>
        <begin position="1"/>
        <end position="26"/>
    </location>
</feature>